<evidence type="ECO:0000256" key="1">
    <source>
        <dbReference type="ARBA" id="ARBA00008857"/>
    </source>
</evidence>
<proteinExistence type="inferred from homology"/>
<dbReference type="Proteomes" id="UP000679352">
    <property type="component" value="Chromosome"/>
</dbReference>
<dbReference type="PANTHER" id="PTHR30629:SF2">
    <property type="entry name" value="PROPHAGE INTEGRASE INTS-RELATED"/>
    <property type="match status" value="1"/>
</dbReference>
<dbReference type="InterPro" id="IPR013762">
    <property type="entry name" value="Integrase-like_cat_sf"/>
</dbReference>
<dbReference type="Gene3D" id="1.10.150.130">
    <property type="match status" value="1"/>
</dbReference>
<dbReference type="EMBL" id="CP076361">
    <property type="protein sequence ID" value="QWK90734.1"/>
    <property type="molecule type" value="Genomic_DNA"/>
</dbReference>
<dbReference type="InterPro" id="IPR025166">
    <property type="entry name" value="Integrase_DNA_bind_dom"/>
</dbReference>
<organism evidence="6 7">
    <name type="scientific">Gemmobacter fulvus</name>
    <dbReference type="NCBI Taxonomy" id="2840474"/>
    <lineage>
        <taxon>Bacteria</taxon>
        <taxon>Pseudomonadati</taxon>
        <taxon>Pseudomonadota</taxon>
        <taxon>Alphaproteobacteria</taxon>
        <taxon>Rhodobacterales</taxon>
        <taxon>Paracoccaceae</taxon>
        <taxon>Gemmobacter</taxon>
    </lineage>
</organism>
<dbReference type="InterPro" id="IPR011010">
    <property type="entry name" value="DNA_brk_join_enz"/>
</dbReference>
<protein>
    <submittedName>
        <fullName evidence="6">Tyrosine-type recombinase/integrase</fullName>
    </submittedName>
</protein>
<evidence type="ECO:0000256" key="4">
    <source>
        <dbReference type="ARBA" id="ARBA00023172"/>
    </source>
</evidence>
<dbReference type="PROSITE" id="PS51898">
    <property type="entry name" value="TYR_RECOMBINASE"/>
    <property type="match status" value="1"/>
</dbReference>
<evidence type="ECO:0000256" key="2">
    <source>
        <dbReference type="ARBA" id="ARBA00022908"/>
    </source>
</evidence>
<keyword evidence="4" id="KW-0233">DNA recombination</keyword>
<keyword evidence="7" id="KW-1185">Reference proteome</keyword>
<comment type="similarity">
    <text evidence="1">Belongs to the 'phage' integrase family.</text>
</comment>
<reference evidence="6" key="1">
    <citation type="submission" date="2021-06" db="EMBL/GenBank/DDBJ databases">
        <title>Direct submission.</title>
        <authorList>
            <person name="Lee C.-S."/>
            <person name="Jin L."/>
        </authorList>
    </citation>
    <scope>NUCLEOTIDE SEQUENCE</scope>
    <source>
        <strain evidence="6">Con5</strain>
    </source>
</reference>
<dbReference type="InterPro" id="IPR010998">
    <property type="entry name" value="Integrase_recombinase_N"/>
</dbReference>
<dbReference type="Gene3D" id="3.30.160.390">
    <property type="entry name" value="Integrase, DNA-binding domain"/>
    <property type="match status" value="1"/>
</dbReference>
<keyword evidence="2" id="KW-0229">DNA integration</keyword>
<dbReference type="GO" id="GO:0015074">
    <property type="term" value="P:DNA integration"/>
    <property type="evidence" value="ECO:0007669"/>
    <property type="project" value="UniProtKB-KW"/>
</dbReference>
<dbReference type="Pfam" id="PF00589">
    <property type="entry name" value="Phage_integrase"/>
    <property type="match status" value="1"/>
</dbReference>
<dbReference type="PANTHER" id="PTHR30629">
    <property type="entry name" value="PROPHAGE INTEGRASE"/>
    <property type="match status" value="1"/>
</dbReference>
<sequence>MATKLTQSLATNLAETSPPGTLIYDEEVSGLRIVVGSKSSSWKLVGRINDGSGLYVTLTIGRVEEMSLKTARQKAIELRQALARGDDPRRPKSAVPTVQQALDRYLEARKNDLQPSTLADYRRHTEGPFRSIMKLPMSSIDRALCRNLHEKMTRKNGPYAANTSLRMLRLLYNDTMRDHDLPPNPVSLAVRFNKEESRNWAVSAEQMPALWRSLDTLDDQVARGCFMLMLFTGLRSGNARTARWDWLDEDGVLTVPRTKAGRVFKCPLPRFLIQELEALRAYTKPLASPFMFPATTTRSGHVSVLRSDRGFPYQPHALRHNYRTWAFECGLDFQSVTLLLDHSNPTVSFRYVTRAHLTGHLRECQEKVAEKLLSFRGKPVPV</sequence>
<gene>
    <name evidence="6" type="ORF">KM031_02130</name>
</gene>
<dbReference type="SUPFAM" id="SSF56349">
    <property type="entry name" value="DNA breaking-rejoining enzymes"/>
    <property type="match status" value="1"/>
</dbReference>
<dbReference type="InterPro" id="IPR002104">
    <property type="entry name" value="Integrase_catalytic"/>
</dbReference>
<evidence type="ECO:0000313" key="7">
    <source>
        <dbReference type="Proteomes" id="UP000679352"/>
    </source>
</evidence>
<dbReference type="InterPro" id="IPR050808">
    <property type="entry name" value="Phage_Integrase"/>
</dbReference>
<dbReference type="KEGG" id="gfu:KM031_02130"/>
<dbReference type="Pfam" id="PF13356">
    <property type="entry name" value="Arm-DNA-bind_3"/>
    <property type="match status" value="1"/>
</dbReference>
<keyword evidence="3" id="KW-0238">DNA-binding</keyword>
<dbReference type="GO" id="GO:0006310">
    <property type="term" value="P:DNA recombination"/>
    <property type="evidence" value="ECO:0007669"/>
    <property type="project" value="UniProtKB-KW"/>
</dbReference>
<dbReference type="Gene3D" id="1.10.443.10">
    <property type="entry name" value="Intergrase catalytic core"/>
    <property type="match status" value="1"/>
</dbReference>
<evidence type="ECO:0000313" key="6">
    <source>
        <dbReference type="EMBL" id="QWK90734.1"/>
    </source>
</evidence>
<dbReference type="AlphaFoldDB" id="A0A975P6U6"/>
<accession>A0A975P6U6</accession>
<evidence type="ECO:0000256" key="3">
    <source>
        <dbReference type="ARBA" id="ARBA00023125"/>
    </source>
</evidence>
<evidence type="ECO:0000259" key="5">
    <source>
        <dbReference type="PROSITE" id="PS51898"/>
    </source>
</evidence>
<dbReference type="GO" id="GO:0003677">
    <property type="term" value="F:DNA binding"/>
    <property type="evidence" value="ECO:0007669"/>
    <property type="project" value="UniProtKB-KW"/>
</dbReference>
<name>A0A975P6U6_9RHOB</name>
<feature type="domain" description="Tyr recombinase" evidence="5">
    <location>
        <begin position="197"/>
        <end position="366"/>
    </location>
</feature>
<dbReference type="InterPro" id="IPR038488">
    <property type="entry name" value="Integrase_DNA-bd_sf"/>
</dbReference>
<dbReference type="RefSeq" id="WP_215504019.1">
    <property type="nucleotide sequence ID" value="NZ_CP076361.1"/>
</dbReference>